<keyword evidence="3" id="KW-1185">Reference proteome</keyword>
<dbReference type="Proteomes" id="UP000279833">
    <property type="component" value="Unassembled WGS sequence"/>
</dbReference>
<dbReference type="WBParaSite" id="SCUD_0000375401-mRNA-1">
    <property type="protein sequence ID" value="SCUD_0000375401-mRNA-1"/>
    <property type="gene ID" value="SCUD_0000375401"/>
</dbReference>
<gene>
    <name evidence="2" type="ORF">SCUD_LOCUS3754</name>
</gene>
<dbReference type="EMBL" id="UZAK01004442">
    <property type="protein sequence ID" value="VDO84267.1"/>
    <property type="molecule type" value="Genomic_DNA"/>
</dbReference>
<reference evidence="2 3" key="2">
    <citation type="submission" date="2018-11" db="EMBL/GenBank/DDBJ databases">
        <authorList>
            <consortium name="Pathogen Informatics"/>
        </authorList>
    </citation>
    <scope>NUCLEOTIDE SEQUENCE [LARGE SCALE GENOMIC DNA]</scope>
    <source>
        <strain evidence="2">Dakar</strain>
        <strain evidence="3">Dakar, Senegal</strain>
    </source>
</reference>
<evidence type="ECO:0000256" key="1">
    <source>
        <dbReference type="SAM" id="MobiDB-lite"/>
    </source>
</evidence>
<name>A0A183JM23_9TREM</name>
<proteinExistence type="predicted"/>
<accession>A0A183JM23</accession>
<reference evidence="4" key="1">
    <citation type="submission" date="2016-06" db="UniProtKB">
        <authorList>
            <consortium name="WormBaseParasite"/>
        </authorList>
    </citation>
    <scope>IDENTIFICATION</scope>
</reference>
<evidence type="ECO:0000313" key="3">
    <source>
        <dbReference type="Proteomes" id="UP000279833"/>
    </source>
</evidence>
<dbReference type="AlphaFoldDB" id="A0A183JM23"/>
<feature type="region of interest" description="Disordered" evidence="1">
    <location>
        <begin position="1"/>
        <end position="35"/>
    </location>
</feature>
<evidence type="ECO:0000313" key="2">
    <source>
        <dbReference type="EMBL" id="VDO84267.1"/>
    </source>
</evidence>
<sequence>MTRKKTIVDPNLPSKLNVGEFQQRGRFSSHELSTR</sequence>
<evidence type="ECO:0000313" key="4">
    <source>
        <dbReference type="WBParaSite" id="SCUD_0000375401-mRNA-1"/>
    </source>
</evidence>
<protein>
    <submittedName>
        <fullName evidence="4">Transcriptional regulator</fullName>
    </submittedName>
</protein>
<organism evidence="4">
    <name type="scientific">Schistosoma curassoni</name>
    <dbReference type="NCBI Taxonomy" id="6186"/>
    <lineage>
        <taxon>Eukaryota</taxon>
        <taxon>Metazoa</taxon>
        <taxon>Spiralia</taxon>
        <taxon>Lophotrochozoa</taxon>
        <taxon>Platyhelminthes</taxon>
        <taxon>Trematoda</taxon>
        <taxon>Digenea</taxon>
        <taxon>Strigeidida</taxon>
        <taxon>Schistosomatoidea</taxon>
        <taxon>Schistosomatidae</taxon>
        <taxon>Schistosoma</taxon>
    </lineage>
</organism>